<keyword evidence="2" id="KW-1133">Transmembrane helix</keyword>
<comment type="caution">
    <text evidence="3">The sequence shown here is derived from an EMBL/GenBank/DDBJ whole genome shotgun (WGS) entry which is preliminary data.</text>
</comment>
<keyword evidence="2" id="KW-0812">Transmembrane</keyword>
<feature type="compositionally biased region" description="Basic and acidic residues" evidence="1">
    <location>
        <begin position="124"/>
        <end position="138"/>
    </location>
</feature>
<proteinExistence type="predicted"/>
<dbReference type="RefSeq" id="WP_003009093.1">
    <property type="nucleotide sequence ID" value="NZ_GG668632.1"/>
</dbReference>
<evidence type="ECO:0008006" key="5">
    <source>
        <dbReference type="Google" id="ProtNLM"/>
    </source>
</evidence>
<name>C2G0Z7_SPHSI</name>
<dbReference type="AlphaFoldDB" id="C2G0Z7"/>
<feature type="transmembrane region" description="Helical" evidence="2">
    <location>
        <begin position="42"/>
        <end position="67"/>
    </location>
</feature>
<dbReference type="EMBL" id="ACHB01000071">
    <property type="protein sequence ID" value="EEI91227.1"/>
    <property type="molecule type" value="Genomic_DNA"/>
</dbReference>
<evidence type="ECO:0000256" key="1">
    <source>
        <dbReference type="SAM" id="MobiDB-lite"/>
    </source>
</evidence>
<accession>C2G0Z7</accession>
<evidence type="ECO:0000313" key="3">
    <source>
        <dbReference type="EMBL" id="EEI91227.1"/>
    </source>
</evidence>
<feature type="region of interest" description="Disordered" evidence="1">
    <location>
        <begin position="118"/>
        <end position="138"/>
    </location>
</feature>
<keyword evidence="2" id="KW-0472">Membrane</keyword>
<evidence type="ECO:0000313" key="4">
    <source>
        <dbReference type="Proteomes" id="UP000006241"/>
    </source>
</evidence>
<reference evidence="3 4" key="1">
    <citation type="submission" date="2009-01" db="EMBL/GenBank/DDBJ databases">
        <authorList>
            <person name="Qin X."/>
            <person name="Bachman B."/>
            <person name="Battles P."/>
            <person name="Bell A."/>
            <person name="Bess C."/>
            <person name="Bickham C."/>
            <person name="Chaboub L."/>
            <person name="Chen D."/>
            <person name="Coyle M."/>
            <person name="Deiros D.R."/>
            <person name="Dinh H."/>
            <person name="Forbes L."/>
            <person name="Fowler G."/>
            <person name="Francisco L."/>
            <person name="Fu Q."/>
            <person name="Gubbala S."/>
            <person name="Hale W."/>
            <person name="Han Y."/>
            <person name="Hemphill L."/>
            <person name="Highlander S.K."/>
            <person name="Hirani K."/>
            <person name="Hogues M."/>
            <person name="Jackson L."/>
            <person name="Jakkamsetti A."/>
            <person name="Javaid M."/>
            <person name="Jiang H."/>
            <person name="Korchina V."/>
            <person name="Kovar C."/>
            <person name="Lara F."/>
            <person name="Lee S."/>
            <person name="Mata R."/>
            <person name="Mathew T."/>
            <person name="Moen C."/>
            <person name="Morales K."/>
            <person name="Munidasa M."/>
            <person name="Nazareth L."/>
            <person name="Ngo R."/>
            <person name="Nguyen L."/>
            <person name="Okwuonu G."/>
            <person name="Ongeri F."/>
            <person name="Patil S."/>
            <person name="Petrosino J."/>
            <person name="Pham C."/>
            <person name="Pham P."/>
            <person name="Pu L.-L."/>
            <person name="Puazo M."/>
            <person name="Raj R."/>
            <person name="Reid J."/>
            <person name="Rouhana J."/>
            <person name="Saada N."/>
            <person name="Shang Y."/>
            <person name="Simmons D."/>
            <person name="Thornton R."/>
            <person name="Warren J."/>
            <person name="Weissenberger G."/>
            <person name="Zhang J."/>
            <person name="Zhang L."/>
            <person name="Zhou C."/>
            <person name="Zhu D."/>
            <person name="Muzny D."/>
            <person name="Worley K."/>
            <person name="Gibbs R."/>
        </authorList>
    </citation>
    <scope>NUCLEOTIDE SEQUENCE [LARGE SCALE GENOMIC DNA]</scope>
    <source>
        <strain evidence="3 4">ATCC 33300</strain>
    </source>
</reference>
<feature type="transmembrane region" description="Helical" evidence="2">
    <location>
        <begin position="73"/>
        <end position="94"/>
    </location>
</feature>
<dbReference type="Proteomes" id="UP000006241">
    <property type="component" value="Unassembled WGS sequence"/>
</dbReference>
<evidence type="ECO:0000256" key="2">
    <source>
        <dbReference type="SAM" id="Phobius"/>
    </source>
</evidence>
<protein>
    <recommendedName>
        <fullName evidence="5">Holin-X, holin superfamily III</fullName>
    </recommendedName>
</protein>
<sequence>MDEEQKFSLSGTFQKSKEYLDSQIELLKLKAIARGSRMLGSLILDISKVVLTLFIVFFLSLAFAFYLGELMNSNALGFLATGGIFILLVVIVRLTETKLEAKFMDLSIRKLLGKWNEEDEEDVKSENGKRNEETFKNK</sequence>
<dbReference type="HOGENOM" id="CLU_153095_2_1_10"/>
<organism evidence="3 4">
    <name type="scientific">Sphingobacterium spiritivorum ATCC 33300</name>
    <dbReference type="NCBI Taxonomy" id="525372"/>
    <lineage>
        <taxon>Bacteria</taxon>
        <taxon>Pseudomonadati</taxon>
        <taxon>Bacteroidota</taxon>
        <taxon>Sphingobacteriia</taxon>
        <taxon>Sphingobacteriales</taxon>
        <taxon>Sphingobacteriaceae</taxon>
        <taxon>Sphingobacterium</taxon>
    </lineage>
</organism>
<gene>
    <name evidence="3" type="ORF">HMPREF0765_3253</name>
</gene>